<evidence type="ECO:0000313" key="1">
    <source>
        <dbReference type="EMBL" id="MCL9770157.1"/>
    </source>
</evidence>
<protein>
    <submittedName>
        <fullName evidence="1">Uncharacterized protein</fullName>
    </submittedName>
</protein>
<proteinExistence type="predicted"/>
<sequence>MINAKELRIGNLVEYRITDKLDERKEWWEVSEIDAEDIHWLSKVDTKDEYFRAIPLTEEWLLKLGFKKERERYFNTFIVLRFINNKVDVFNLGVSHDDEYLEFLNSINYVHQLQNLHFALTGSELTVA</sequence>
<reference evidence="1 2" key="1">
    <citation type="submission" date="2022-05" db="EMBL/GenBank/DDBJ databases">
        <title>Flavobacterium sp., isolated from activated sludge.</title>
        <authorList>
            <person name="Ran Q."/>
        </authorList>
    </citation>
    <scope>NUCLEOTIDE SEQUENCE [LARGE SCALE GENOMIC DNA]</scope>
    <source>
        <strain evidence="1 2">HXWNR69</strain>
    </source>
</reference>
<accession>A0ABT0TGY4</accession>
<gene>
    <name evidence="1" type="ORF">NAT47_06990</name>
</gene>
<dbReference type="Proteomes" id="UP001203342">
    <property type="component" value="Unassembled WGS sequence"/>
</dbReference>
<name>A0ABT0TGY4_9FLAO</name>
<dbReference type="EMBL" id="JAMLJN010000005">
    <property type="protein sequence ID" value="MCL9770157.1"/>
    <property type="molecule type" value="Genomic_DNA"/>
</dbReference>
<keyword evidence="2" id="KW-1185">Reference proteome</keyword>
<evidence type="ECO:0000313" key="2">
    <source>
        <dbReference type="Proteomes" id="UP001203342"/>
    </source>
</evidence>
<dbReference type="RefSeq" id="WP_250581664.1">
    <property type="nucleotide sequence ID" value="NZ_JAMLJN010000005.1"/>
</dbReference>
<organism evidence="1 2">
    <name type="scientific">Flavobacterium fragile</name>
    <dbReference type="NCBI Taxonomy" id="2949085"/>
    <lineage>
        <taxon>Bacteria</taxon>
        <taxon>Pseudomonadati</taxon>
        <taxon>Bacteroidota</taxon>
        <taxon>Flavobacteriia</taxon>
        <taxon>Flavobacteriales</taxon>
        <taxon>Flavobacteriaceae</taxon>
        <taxon>Flavobacterium</taxon>
    </lineage>
</organism>
<comment type="caution">
    <text evidence="1">The sequence shown here is derived from an EMBL/GenBank/DDBJ whole genome shotgun (WGS) entry which is preliminary data.</text>
</comment>